<evidence type="ECO:0000313" key="1">
    <source>
        <dbReference type="EMBL" id="KKL46062.1"/>
    </source>
</evidence>
<gene>
    <name evidence="1" type="ORF">LCGC14_2349390</name>
</gene>
<name>A0A0F9F4P8_9ZZZZ</name>
<organism evidence="1">
    <name type="scientific">marine sediment metagenome</name>
    <dbReference type="NCBI Taxonomy" id="412755"/>
    <lineage>
        <taxon>unclassified sequences</taxon>
        <taxon>metagenomes</taxon>
        <taxon>ecological metagenomes</taxon>
    </lineage>
</organism>
<reference evidence="1" key="1">
    <citation type="journal article" date="2015" name="Nature">
        <title>Complex archaea that bridge the gap between prokaryotes and eukaryotes.</title>
        <authorList>
            <person name="Spang A."/>
            <person name="Saw J.H."/>
            <person name="Jorgensen S.L."/>
            <person name="Zaremba-Niedzwiedzka K."/>
            <person name="Martijn J."/>
            <person name="Lind A.E."/>
            <person name="van Eijk R."/>
            <person name="Schleper C."/>
            <person name="Guy L."/>
            <person name="Ettema T.J."/>
        </authorList>
    </citation>
    <scope>NUCLEOTIDE SEQUENCE</scope>
</reference>
<protein>
    <submittedName>
        <fullName evidence="1">Uncharacterized protein</fullName>
    </submittedName>
</protein>
<dbReference type="EMBL" id="LAZR01034169">
    <property type="protein sequence ID" value="KKL46062.1"/>
    <property type="molecule type" value="Genomic_DNA"/>
</dbReference>
<sequence length="81" mass="9300">MKRLNIFATEEEKERINKLHKQAQKTPVMALSSAHAMRGGFSGEIWDRLKKTIHKIALSHELPEIEGYYGFDGKNGEFLKV</sequence>
<proteinExistence type="predicted"/>
<accession>A0A0F9F4P8</accession>
<dbReference type="AlphaFoldDB" id="A0A0F9F4P8"/>
<comment type="caution">
    <text evidence="1">The sequence shown here is derived from an EMBL/GenBank/DDBJ whole genome shotgun (WGS) entry which is preliminary data.</text>
</comment>